<dbReference type="InterPro" id="IPR016566">
    <property type="entry name" value="UCP010219"/>
</dbReference>
<accession>A0ABV3NAD5</accession>
<gene>
    <name evidence="2" type="ORF">V3M73_03890</name>
</gene>
<keyword evidence="1" id="KW-1133">Transmembrane helix</keyword>
<keyword evidence="1" id="KW-0812">Transmembrane</keyword>
<dbReference type="RefSeq" id="WP_038567049.1">
    <property type="nucleotide sequence ID" value="NZ_CP007519.1"/>
</dbReference>
<evidence type="ECO:0000313" key="2">
    <source>
        <dbReference type="EMBL" id="MEW6954165.1"/>
    </source>
</evidence>
<dbReference type="PIRSF" id="PIRSF010219">
    <property type="entry name" value="UCP010219"/>
    <property type="match status" value="1"/>
</dbReference>
<feature type="transmembrane region" description="Helical" evidence="1">
    <location>
        <begin position="39"/>
        <end position="68"/>
    </location>
</feature>
<keyword evidence="3" id="KW-1185">Reference proteome</keyword>
<feature type="transmembrane region" description="Helical" evidence="1">
    <location>
        <begin position="155"/>
        <end position="172"/>
    </location>
</feature>
<dbReference type="EMBL" id="JBAGNM010000002">
    <property type="protein sequence ID" value="MEW6954165.1"/>
    <property type="molecule type" value="Genomic_DNA"/>
</dbReference>
<dbReference type="Pfam" id="PF11361">
    <property type="entry name" value="DUF3159"/>
    <property type="match status" value="1"/>
</dbReference>
<name>A0ABV3NAD5_9ACTO</name>
<keyword evidence="1" id="KW-0472">Membrane</keyword>
<organism evidence="2 3">
    <name type="scientific">Trueperella pyogenes</name>
    <dbReference type="NCBI Taxonomy" id="1661"/>
    <lineage>
        <taxon>Bacteria</taxon>
        <taxon>Bacillati</taxon>
        <taxon>Actinomycetota</taxon>
        <taxon>Actinomycetes</taxon>
        <taxon>Actinomycetales</taxon>
        <taxon>Actinomycetaceae</taxon>
        <taxon>Trueperella</taxon>
    </lineage>
</organism>
<comment type="caution">
    <text evidence="2">The sequence shown here is derived from an EMBL/GenBank/DDBJ whole genome shotgun (WGS) entry which is preliminary data.</text>
</comment>
<feature type="transmembrane region" description="Helical" evidence="1">
    <location>
        <begin position="114"/>
        <end position="135"/>
    </location>
</feature>
<feature type="transmembrane region" description="Helical" evidence="1">
    <location>
        <begin position="184"/>
        <end position="205"/>
    </location>
</feature>
<protein>
    <submittedName>
        <fullName evidence="2">DUF3159 domain-containing protein</fullName>
    </submittedName>
</protein>
<dbReference type="Proteomes" id="UP001555100">
    <property type="component" value="Unassembled WGS sequence"/>
</dbReference>
<sequence>MSNEPAKGTGFRAVIEDDFDVMAAVGGVRGTAESTIPTLLFLILYTVTGQLNVALIIALASSLVAIALRAFQRIPVSPALGGLFAIALSAFVAYRSGEASNFFVWGLMTNLVYGAVLLVSLLVRFPAVGVLIGFLRGDAIGWRKDPAQALTRRRYTQVTWLWLALFVARLAVQTPLYLSNATEAIGIARLFMGIPLFALVGWFSWLMVKDLPAVPAAAESNDV</sequence>
<feature type="transmembrane region" description="Helical" evidence="1">
    <location>
        <begin position="75"/>
        <end position="94"/>
    </location>
</feature>
<evidence type="ECO:0000256" key="1">
    <source>
        <dbReference type="SAM" id="Phobius"/>
    </source>
</evidence>
<reference evidence="2 3" key="1">
    <citation type="submission" date="2024-01" db="EMBL/GenBank/DDBJ databases">
        <title>Genomic analysis and antimicrobial resistance profiles of Trueperella pyogenes isolated from domestic and wild animals.</title>
        <authorList>
            <person name="Magossi G."/>
            <person name="Gzyl K.E."/>
            <person name="Holman D.B."/>
            <person name="Amat S."/>
        </authorList>
    </citation>
    <scope>NUCLEOTIDE SEQUENCE [LARGE SCALE GENOMIC DNA]</scope>
    <source>
        <strain evidence="2 3">1494</strain>
    </source>
</reference>
<evidence type="ECO:0000313" key="3">
    <source>
        <dbReference type="Proteomes" id="UP001555100"/>
    </source>
</evidence>
<proteinExistence type="predicted"/>
<dbReference type="GeneID" id="97532152"/>